<evidence type="ECO:0000313" key="1">
    <source>
        <dbReference type="EMBL" id="NBC36676.1"/>
    </source>
</evidence>
<dbReference type="Proteomes" id="UP000753724">
    <property type="component" value="Unassembled WGS sequence"/>
</dbReference>
<sequence length="136" mass="14733">MLTGPLSVPAAAQPHPRPDILGAWRIASLEQPGPNGQVQATPCCGLLTLTEDGHMAVQVMLPDSMINAYSHGGYEASYGTFKLAPDGKSMVFHVDGALVRDLVGRDLPRAIRLDGNRLIITSTNPAEHWRVVWQRP</sequence>
<comment type="caution">
    <text evidence="1">The sequence shown here is derived from an EMBL/GenBank/DDBJ whole genome shotgun (WGS) entry which is preliminary data.</text>
</comment>
<name>A0ABW9XDS3_9SPHN</name>
<evidence type="ECO:0008006" key="3">
    <source>
        <dbReference type="Google" id="ProtNLM"/>
    </source>
</evidence>
<gene>
    <name evidence="1" type="ORF">GTZ99_08905</name>
</gene>
<keyword evidence="2" id="KW-1185">Reference proteome</keyword>
<dbReference type="EMBL" id="JAAAPO010000003">
    <property type="protein sequence ID" value="NBC36676.1"/>
    <property type="molecule type" value="Genomic_DNA"/>
</dbReference>
<reference evidence="2" key="1">
    <citation type="submission" date="2020-01" db="EMBL/GenBank/DDBJ databases">
        <title>Sphingomonas sp. strain CSW-10.</title>
        <authorList>
            <person name="Chen W.-M."/>
        </authorList>
    </citation>
    <scope>NUCLEOTIDE SEQUENCE [LARGE SCALE GENOMIC DNA]</scope>
    <source>
        <strain evidence="2">FSY-8</strain>
    </source>
</reference>
<protein>
    <recommendedName>
        <fullName evidence="3">Lipocalin-like protein</fullName>
    </recommendedName>
</protein>
<evidence type="ECO:0000313" key="2">
    <source>
        <dbReference type="Proteomes" id="UP000753724"/>
    </source>
</evidence>
<organism evidence="1 2">
    <name type="scientific">Novosphingobium ovatum</name>
    <dbReference type="NCBI Taxonomy" id="1908523"/>
    <lineage>
        <taxon>Bacteria</taxon>
        <taxon>Pseudomonadati</taxon>
        <taxon>Pseudomonadota</taxon>
        <taxon>Alphaproteobacteria</taxon>
        <taxon>Sphingomonadales</taxon>
        <taxon>Sphingomonadaceae</taxon>
        <taxon>Novosphingobium</taxon>
    </lineage>
</organism>
<accession>A0ABW9XDS3</accession>
<proteinExistence type="predicted"/>